<dbReference type="OrthoDB" id="9807426at2"/>
<accession>A0A158KS75</accession>
<reference evidence="2" key="1">
    <citation type="submission" date="2016-01" db="EMBL/GenBank/DDBJ databases">
        <authorList>
            <person name="Peeters C."/>
        </authorList>
    </citation>
    <scope>NUCLEOTIDE SEQUENCE [LARGE SCALE GENOMIC DNA]</scope>
    <source>
        <strain evidence="2">LMG 22937</strain>
    </source>
</reference>
<evidence type="ECO:0000259" key="1">
    <source>
        <dbReference type="PROSITE" id="PS51186"/>
    </source>
</evidence>
<dbReference type="SUPFAM" id="SSF55729">
    <property type="entry name" value="Acyl-CoA N-acyltransferases (Nat)"/>
    <property type="match status" value="1"/>
</dbReference>
<keyword evidence="3" id="KW-1185">Reference proteome</keyword>
<dbReference type="EMBL" id="FCOL02000094">
    <property type="protein sequence ID" value="SAL83291.1"/>
    <property type="molecule type" value="Genomic_DNA"/>
</dbReference>
<dbReference type="InterPro" id="IPR000182">
    <property type="entry name" value="GNAT_dom"/>
</dbReference>
<dbReference type="Proteomes" id="UP000054925">
    <property type="component" value="Unassembled WGS sequence"/>
</dbReference>
<comment type="caution">
    <text evidence="2">The sequence shown here is derived from an EMBL/GenBank/DDBJ whole genome shotgun (WGS) entry which is preliminary data.</text>
</comment>
<dbReference type="CDD" id="cd04301">
    <property type="entry name" value="NAT_SF"/>
    <property type="match status" value="1"/>
</dbReference>
<organism evidence="2 3">
    <name type="scientific">Caballeronia terrestris</name>
    <dbReference type="NCBI Taxonomy" id="1226301"/>
    <lineage>
        <taxon>Bacteria</taxon>
        <taxon>Pseudomonadati</taxon>
        <taxon>Pseudomonadota</taxon>
        <taxon>Betaproteobacteria</taxon>
        <taxon>Burkholderiales</taxon>
        <taxon>Burkholderiaceae</taxon>
        <taxon>Caballeronia</taxon>
    </lineage>
</organism>
<evidence type="ECO:0000313" key="2">
    <source>
        <dbReference type="EMBL" id="SAL83291.1"/>
    </source>
</evidence>
<dbReference type="Gene3D" id="3.40.630.30">
    <property type="match status" value="1"/>
</dbReference>
<dbReference type="RefSeq" id="WP_087660034.1">
    <property type="nucleotide sequence ID" value="NZ_FCOL02000094.1"/>
</dbReference>
<gene>
    <name evidence="2" type="ORF">AWB67_06366</name>
</gene>
<dbReference type="GO" id="GO:0016747">
    <property type="term" value="F:acyltransferase activity, transferring groups other than amino-acyl groups"/>
    <property type="evidence" value="ECO:0007669"/>
    <property type="project" value="InterPro"/>
</dbReference>
<protein>
    <submittedName>
        <fullName evidence="2">N-acetyltransferase GCN5</fullName>
    </submittedName>
</protein>
<dbReference type="PROSITE" id="PS51186">
    <property type="entry name" value="GNAT"/>
    <property type="match status" value="1"/>
</dbReference>
<name>A0A158KS75_9BURK</name>
<evidence type="ECO:0000313" key="3">
    <source>
        <dbReference type="Proteomes" id="UP000054925"/>
    </source>
</evidence>
<feature type="domain" description="N-acetyltransferase" evidence="1">
    <location>
        <begin position="23"/>
        <end position="178"/>
    </location>
</feature>
<dbReference type="AlphaFoldDB" id="A0A158KS75"/>
<sequence>MQDNHQRDDSLPLTVTLRNGRGVIVRPICAEDKGELGSAFERLGPEARYTRFFTSVRALPEKVLDSATHPSPDREVALIALSDDGSRQIIIGGARYVAAPGSDVCEFAVTVADDWHGVGLARCLMETLIEIARARGFLRMEGFVLHSNSSMRGLAARLGFADVQCPEDRSVRVVTLEL</sequence>
<dbReference type="InterPro" id="IPR016181">
    <property type="entry name" value="Acyl_CoA_acyltransferase"/>
</dbReference>
<dbReference type="Pfam" id="PF00583">
    <property type="entry name" value="Acetyltransf_1"/>
    <property type="match status" value="1"/>
</dbReference>
<proteinExistence type="predicted"/>